<keyword evidence="4" id="KW-1185">Reference proteome</keyword>
<dbReference type="SUPFAM" id="SSF47769">
    <property type="entry name" value="SAM/Pointed domain"/>
    <property type="match status" value="1"/>
</dbReference>
<dbReference type="EnsemblMetazoa" id="SMAR007523-RA">
    <property type="protein sequence ID" value="SMAR007523-PA"/>
    <property type="gene ID" value="SMAR007523"/>
</dbReference>
<dbReference type="AlphaFoldDB" id="T1J1V0"/>
<reference evidence="3" key="2">
    <citation type="submission" date="2015-02" db="UniProtKB">
        <authorList>
            <consortium name="EnsemblMetazoa"/>
        </authorList>
    </citation>
    <scope>IDENTIFICATION</scope>
</reference>
<organism evidence="3 4">
    <name type="scientific">Strigamia maritima</name>
    <name type="common">European centipede</name>
    <name type="synonym">Geophilus maritimus</name>
    <dbReference type="NCBI Taxonomy" id="126957"/>
    <lineage>
        <taxon>Eukaryota</taxon>
        <taxon>Metazoa</taxon>
        <taxon>Ecdysozoa</taxon>
        <taxon>Arthropoda</taxon>
        <taxon>Myriapoda</taxon>
        <taxon>Chilopoda</taxon>
        <taxon>Pleurostigmophora</taxon>
        <taxon>Geophilomorpha</taxon>
        <taxon>Linotaeniidae</taxon>
        <taxon>Strigamia</taxon>
    </lineage>
</organism>
<name>T1J1V0_STRMM</name>
<dbReference type="InterPro" id="IPR001660">
    <property type="entry name" value="SAM"/>
</dbReference>
<reference evidence="4" key="1">
    <citation type="submission" date="2011-05" db="EMBL/GenBank/DDBJ databases">
        <authorList>
            <person name="Richards S.R."/>
            <person name="Qu J."/>
            <person name="Jiang H."/>
            <person name="Jhangiani S.N."/>
            <person name="Agravi P."/>
            <person name="Goodspeed R."/>
            <person name="Gross S."/>
            <person name="Mandapat C."/>
            <person name="Jackson L."/>
            <person name="Mathew T."/>
            <person name="Pu L."/>
            <person name="Thornton R."/>
            <person name="Saada N."/>
            <person name="Wilczek-Boney K.B."/>
            <person name="Lee S."/>
            <person name="Kovar C."/>
            <person name="Wu Y."/>
            <person name="Scherer S.E."/>
            <person name="Worley K.C."/>
            <person name="Muzny D.M."/>
            <person name="Gibbs R."/>
        </authorList>
    </citation>
    <scope>NUCLEOTIDE SEQUENCE</scope>
    <source>
        <strain evidence="4">Brora</strain>
    </source>
</reference>
<evidence type="ECO:0000313" key="4">
    <source>
        <dbReference type="Proteomes" id="UP000014500"/>
    </source>
</evidence>
<feature type="domain" description="SAM" evidence="2">
    <location>
        <begin position="97"/>
        <end position="163"/>
    </location>
</feature>
<evidence type="ECO:0000259" key="2">
    <source>
        <dbReference type="SMART" id="SM00454"/>
    </source>
</evidence>
<dbReference type="EMBL" id="JH431789">
    <property type="status" value="NOT_ANNOTATED_CDS"/>
    <property type="molecule type" value="Genomic_DNA"/>
</dbReference>
<dbReference type="HOGENOM" id="CLU_1241516_0_0_1"/>
<dbReference type="SMART" id="SM00454">
    <property type="entry name" value="SAM"/>
    <property type="match status" value="1"/>
</dbReference>
<protein>
    <recommendedName>
        <fullName evidence="2">SAM domain-containing protein</fullName>
    </recommendedName>
</protein>
<dbReference type="InterPro" id="IPR013761">
    <property type="entry name" value="SAM/pointed_sf"/>
</dbReference>
<evidence type="ECO:0000313" key="3">
    <source>
        <dbReference type="EnsemblMetazoa" id="SMAR007523-PA"/>
    </source>
</evidence>
<dbReference type="Gene3D" id="1.10.150.50">
    <property type="entry name" value="Transcription Factor, Ets-1"/>
    <property type="match status" value="1"/>
</dbReference>
<dbReference type="Proteomes" id="UP000014500">
    <property type="component" value="Unassembled WGS sequence"/>
</dbReference>
<feature type="region of interest" description="Disordered" evidence="1">
    <location>
        <begin position="167"/>
        <end position="201"/>
    </location>
</feature>
<dbReference type="Pfam" id="PF00536">
    <property type="entry name" value="SAM_1"/>
    <property type="match status" value="1"/>
</dbReference>
<evidence type="ECO:0000256" key="1">
    <source>
        <dbReference type="SAM" id="MobiDB-lite"/>
    </source>
</evidence>
<proteinExistence type="predicted"/>
<accession>T1J1V0</accession>
<sequence length="223" mass="24821">MTERKEYQSSLSLARAVRSGAERSGAVRLTGWLAVDSYSINYLNIKFNSLTSHLSSSLQTNPSGFLVKGVTRSKLNSICSRSILECSYEAAVLNERGGGKMPGPVERWLETFMCKQYAYVFEEYGFKTLQQVCQLQSSTLHSMGIPPDHCDKIVENVSVLRQSLVASSPEHMGSHETNFPPPSSYGGRHNPQSHPYSAGSGCNYPEIPYDNQMVTNIKRKEKK</sequence>